<evidence type="ECO:0000313" key="1">
    <source>
        <dbReference type="EMBL" id="RJP22110.1"/>
    </source>
</evidence>
<accession>A0A3A4NYA9</accession>
<name>A0A3A4NYA9_ABYX5</name>
<dbReference type="AlphaFoldDB" id="A0A3A4NYA9"/>
<organism evidence="1 2">
    <name type="scientific">Abyssobacteria bacterium (strain SURF_5)</name>
    <dbReference type="NCBI Taxonomy" id="2093360"/>
    <lineage>
        <taxon>Bacteria</taxon>
        <taxon>Pseudomonadati</taxon>
        <taxon>Candidatus Hydrogenedentota</taxon>
        <taxon>Candidatus Abyssobacteria</taxon>
    </lineage>
</organism>
<gene>
    <name evidence="1" type="ORF">C4520_08615</name>
</gene>
<proteinExistence type="predicted"/>
<dbReference type="Proteomes" id="UP000265882">
    <property type="component" value="Unassembled WGS sequence"/>
</dbReference>
<sequence>MNEKKDNTAYLQKTVECSNCGGTETLVLEEEVIAPGDKVYPTGTTLCAKCRTPTMVTVYRWTKYKQPG</sequence>
<reference evidence="1 2" key="1">
    <citation type="journal article" date="2017" name="ISME J.">
        <title>Energy and carbon metabolisms in a deep terrestrial subsurface fluid microbial community.</title>
        <authorList>
            <person name="Momper L."/>
            <person name="Jungbluth S.P."/>
            <person name="Lee M.D."/>
            <person name="Amend J.P."/>
        </authorList>
    </citation>
    <scope>NUCLEOTIDE SEQUENCE [LARGE SCALE GENOMIC DNA]</scope>
    <source>
        <strain evidence="1">SURF_5</strain>
    </source>
</reference>
<protein>
    <submittedName>
        <fullName evidence="1">Uncharacterized protein</fullName>
    </submittedName>
</protein>
<comment type="caution">
    <text evidence="1">The sequence shown here is derived from an EMBL/GenBank/DDBJ whole genome shotgun (WGS) entry which is preliminary data.</text>
</comment>
<evidence type="ECO:0000313" key="2">
    <source>
        <dbReference type="Proteomes" id="UP000265882"/>
    </source>
</evidence>
<dbReference type="EMBL" id="QZKU01000061">
    <property type="protein sequence ID" value="RJP22110.1"/>
    <property type="molecule type" value="Genomic_DNA"/>
</dbReference>